<protein>
    <recommendedName>
        <fullName evidence="4">Dipeptidyl-peptidase V</fullName>
    </recommendedName>
</protein>
<comment type="caution">
    <text evidence="7">The sequence shown here is derived from an EMBL/GenBank/DDBJ whole genome shotgun (WGS) entry which is preliminary data.</text>
</comment>
<evidence type="ECO:0000256" key="5">
    <source>
        <dbReference type="SAM" id="MobiDB-lite"/>
    </source>
</evidence>
<evidence type="ECO:0000256" key="1">
    <source>
        <dbReference type="ARBA" id="ARBA00010040"/>
    </source>
</evidence>
<dbReference type="InterPro" id="IPR029058">
    <property type="entry name" value="AB_hydrolase_fold"/>
</dbReference>
<reference evidence="7 8" key="1">
    <citation type="submission" date="2024-01" db="EMBL/GenBank/DDBJ databases">
        <authorList>
            <person name="Allen C."/>
            <person name="Tagirdzhanova G."/>
        </authorList>
    </citation>
    <scope>NUCLEOTIDE SEQUENCE [LARGE SCALE GENOMIC DNA]</scope>
</reference>
<evidence type="ECO:0000313" key="8">
    <source>
        <dbReference type="Proteomes" id="UP001642406"/>
    </source>
</evidence>
<keyword evidence="2" id="KW-0378">Hydrolase</keyword>
<comment type="similarity">
    <text evidence="1">Belongs to the peptidase S9C family.</text>
</comment>
<dbReference type="InterPro" id="IPR011659">
    <property type="entry name" value="WD40"/>
</dbReference>
<keyword evidence="8" id="KW-1185">Reference proteome</keyword>
<gene>
    <name evidence="7" type="ORF">SBRCBS47491_007954</name>
</gene>
<keyword evidence="3" id="KW-0645">Protease</keyword>
<dbReference type="InterPro" id="IPR001375">
    <property type="entry name" value="Peptidase_S9_cat"/>
</dbReference>
<keyword evidence="3" id="KW-0720">Serine protease</keyword>
<dbReference type="Proteomes" id="UP001642406">
    <property type="component" value="Unassembled WGS sequence"/>
</dbReference>
<evidence type="ECO:0000313" key="7">
    <source>
        <dbReference type="EMBL" id="CAK7231515.1"/>
    </source>
</evidence>
<evidence type="ECO:0000259" key="6">
    <source>
        <dbReference type="Pfam" id="PF00326"/>
    </source>
</evidence>
<name>A0ABP0CKD7_9PEZI</name>
<evidence type="ECO:0000256" key="4">
    <source>
        <dbReference type="ARBA" id="ARBA00032829"/>
    </source>
</evidence>
<dbReference type="Pfam" id="PF07676">
    <property type="entry name" value="PD40"/>
    <property type="match status" value="1"/>
</dbReference>
<feature type="domain" description="Peptidase S9 prolyl oligopeptidase catalytic" evidence="6">
    <location>
        <begin position="469"/>
        <end position="684"/>
    </location>
</feature>
<dbReference type="InterPro" id="IPR011042">
    <property type="entry name" value="6-blade_b-propeller_TolB-like"/>
</dbReference>
<dbReference type="PANTHER" id="PTHR42776">
    <property type="entry name" value="SERINE PEPTIDASE S9 FAMILY MEMBER"/>
    <property type="match status" value="1"/>
</dbReference>
<dbReference type="PANTHER" id="PTHR42776:SF27">
    <property type="entry name" value="DIPEPTIDYL PEPTIDASE FAMILY MEMBER 6"/>
    <property type="match status" value="1"/>
</dbReference>
<dbReference type="SUPFAM" id="SSF82171">
    <property type="entry name" value="DPP6 N-terminal domain-like"/>
    <property type="match status" value="1"/>
</dbReference>
<evidence type="ECO:0000256" key="2">
    <source>
        <dbReference type="ARBA" id="ARBA00022801"/>
    </source>
</evidence>
<feature type="region of interest" description="Disordered" evidence="5">
    <location>
        <begin position="93"/>
        <end position="114"/>
    </location>
</feature>
<dbReference type="EMBL" id="CAWUHC010000096">
    <property type="protein sequence ID" value="CAK7231515.1"/>
    <property type="molecule type" value="Genomic_DNA"/>
</dbReference>
<feature type="compositionally biased region" description="Low complexity" evidence="5">
    <location>
        <begin position="100"/>
        <end position="109"/>
    </location>
</feature>
<dbReference type="SUPFAM" id="SSF53474">
    <property type="entry name" value="alpha/beta-Hydrolases"/>
    <property type="match status" value="1"/>
</dbReference>
<evidence type="ECO:0000256" key="3">
    <source>
        <dbReference type="ARBA" id="ARBA00022825"/>
    </source>
</evidence>
<accession>A0ABP0CKD7</accession>
<dbReference type="Gene3D" id="2.120.10.30">
    <property type="entry name" value="TolB, C-terminal domain"/>
    <property type="match status" value="2"/>
</dbReference>
<organism evidence="7 8">
    <name type="scientific">Sporothrix bragantina</name>
    <dbReference type="NCBI Taxonomy" id="671064"/>
    <lineage>
        <taxon>Eukaryota</taxon>
        <taxon>Fungi</taxon>
        <taxon>Dikarya</taxon>
        <taxon>Ascomycota</taxon>
        <taxon>Pezizomycotina</taxon>
        <taxon>Sordariomycetes</taxon>
        <taxon>Sordariomycetidae</taxon>
        <taxon>Ophiostomatales</taxon>
        <taxon>Ophiostomataceae</taxon>
        <taxon>Sporothrix</taxon>
    </lineage>
</organism>
<dbReference type="Gene3D" id="3.40.50.1820">
    <property type="entry name" value="alpha/beta hydrolase"/>
    <property type="match status" value="1"/>
</dbReference>
<sequence>MATASTTPRTLLENILDTCVPATLRVSPDGKQVVYSTELKLNHKKGDADTSALWIADTTIANSSRPFTSGQHLDSQPEWSPQNKSIAFVSTRGTADVDRSSSGNGNSRGRAVKATDKKMSAIYLQDRNGTQARKVVADDQQDFESIAKIAFSADESSIAFIAALPTQRKDDGDDAIVWGEGISYQHLWLVNVASGQLQALFNDNVQVADFAWTDSGDEVAIVTQRSPQEDSPYLDGTTVSLVRLSDRRVRPFFHVPRIVLNPVWLGTSLYFIGKNIPTQDTSGFAVFCVSEGQNQPVRVAQGEVDCAAGLVRVDDDVAVHVEHGYEDHLRLVRTDKVVVAQNSLIVGFHTSGTANNLHIVLSRGDVNTPTELFSYNVGTSEYLQLSDHGRNVSRLAPFGECHYLATITFDNKEVLDNLFLVPAQHDISEEAKKGTVPKTPLGTFVHIHGGPYGRRTDSFDQHDPFYLVFPLLLRQGYGILVINYRGSSGRVERFANYSRGAMGTVDEQDIIASVQHAIERGYADPKRLVAGGWSQGGFLSYISAVRNGAHGLGWRFSGLIAGAGVTDWDGMVLSSDVGAGYESQLSGGAPWKLNKDEVHTRSGSPLWEFRQAAKDERIPPMLMLHGEKDERVPISQAVGFQRALDSAGLPFTFVTYPRERHSFRERRHIEDVCERILKFVGAYLP</sequence>
<dbReference type="Pfam" id="PF00326">
    <property type="entry name" value="Peptidase_S9"/>
    <property type="match status" value="1"/>
</dbReference>
<proteinExistence type="inferred from homology"/>